<evidence type="ECO:0000313" key="2">
    <source>
        <dbReference type="Proteomes" id="UP000276953"/>
    </source>
</evidence>
<proteinExistence type="predicted"/>
<dbReference type="EMBL" id="RYFC01000003">
    <property type="protein sequence ID" value="RTZ46290.1"/>
    <property type="molecule type" value="Genomic_DNA"/>
</dbReference>
<comment type="caution">
    <text evidence="1">The sequence shown here is derived from an EMBL/GenBank/DDBJ whole genome shotgun (WGS) entry which is preliminary data.</text>
</comment>
<dbReference type="Proteomes" id="UP000276953">
    <property type="component" value="Unassembled WGS sequence"/>
</dbReference>
<reference evidence="1 2" key="1">
    <citation type="submission" date="2018-12" db="EMBL/GenBank/DDBJ databases">
        <title>Draft Genome Sequence of Chryseobacterium arthrosphaerae strain ED882-96 Isolated from the Blood of a Patient with Liver Cirrhosis in Taiwan.</title>
        <authorList>
            <person name="Lin J.-N."/>
            <person name="Lai C.-H."/>
            <person name="Yang C.-H."/>
            <person name="Huang Y.-H."/>
        </authorList>
    </citation>
    <scope>NUCLEOTIDE SEQUENCE [LARGE SCALE GENOMIC DNA]</scope>
    <source>
        <strain evidence="1 2">ED882-96</strain>
    </source>
</reference>
<gene>
    <name evidence="1" type="ORF">EJ377_18060</name>
</gene>
<dbReference type="AlphaFoldDB" id="A0A3S0N545"/>
<accession>A0A3S0N545</accession>
<name>A0A3S0N545_9FLAO</name>
<evidence type="ECO:0000313" key="1">
    <source>
        <dbReference type="EMBL" id="RTZ46290.1"/>
    </source>
</evidence>
<organism evidence="1 2">
    <name type="scientific">Chryseobacterium arthrosphaerae</name>
    <dbReference type="NCBI Taxonomy" id="651561"/>
    <lineage>
        <taxon>Bacteria</taxon>
        <taxon>Pseudomonadati</taxon>
        <taxon>Bacteroidota</taxon>
        <taxon>Flavobacteriia</taxon>
        <taxon>Flavobacteriales</taxon>
        <taxon>Weeksellaceae</taxon>
        <taxon>Chryseobacterium group</taxon>
        <taxon>Chryseobacterium</taxon>
    </lineage>
</organism>
<protein>
    <submittedName>
        <fullName evidence="1">Uncharacterized protein</fullName>
    </submittedName>
</protein>
<sequence length="78" mass="8854">MFAAATAKNSTFHQLLRSDWLVKLADSKIYNYLPRFLKTKVTDLANFRICLDKSFQSLFVLPGRLVKTSDTDLVGKVS</sequence>